<dbReference type="GO" id="GO:0046872">
    <property type="term" value="F:metal ion binding"/>
    <property type="evidence" value="ECO:0007669"/>
    <property type="project" value="UniProtKB-KW"/>
</dbReference>
<dbReference type="Pfam" id="PF00753">
    <property type="entry name" value="Lactamase_B"/>
    <property type="match status" value="1"/>
</dbReference>
<dbReference type="Gene3D" id="3.60.15.10">
    <property type="entry name" value="Ribonuclease Z/Hydroxyacylglutathione hydrolase-like"/>
    <property type="match status" value="1"/>
</dbReference>
<evidence type="ECO:0000259" key="6">
    <source>
        <dbReference type="SMART" id="SM00849"/>
    </source>
</evidence>
<sequence>MLEYAWVPDAAESSLVYGKHNAGTAKLPYCYTLLKGQGRTILLDCGLNNASHGAEFVNRFNVQNWFGPQDVLAEVGCKPEEVTDVVLTHAHFDHMGGLELFPNATFYIQQEELASWVSIMAMERRFRWLLTATDTGDMIYAVQLAREGRMRGLKGDIEDLFPGVDVRLAKDTHTAASQYIVIRNDNKPQSADVFVYTGDLVYRHENLHGGNPADPFYLPVGLAFGSQTNLIMTSDEIMKTVGGEMSRVLAPHETEMANLYPSRVTKNGHYIVEVALGEGQQSFVN</sequence>
<keyword evidence="3" id="KW-0479">Metal-binding</keyword>
<comment type="cofactor">
    <cofactor evidence="1">
        <name>Zn(2+)</name>
        <dbReference type="ChEBI" id="CHEBI:29105"/>
    </cofactor>
</comment>
<protein>
    <submittedName>
        <fullName evidence="7">Zn-dependent hydrolase</fullName>
    </submittedName>
</protein>
<accession>A0A9X5KYV3</accession>
<evidence type="ECO:0000256" key="1">
    <source>
        <dbReference type="ARBA" id="ARBA00001947"/>
    </source>
</evidence>
<dbReference type="PANTHER" id="PTHR42978:SF7">
    <property type="entry name" value="METALLO-HYDROLASE RV2300C-RELATED"/>
    <property type="match status" value="1"/>
</dbReference>
<reference evidence="7 8" key="1">
    <citation type="submission" date="2015-09" db="EMBL/GenBank/DDBJ databases">
        <title>Genome sequence of Pseudomonas marginalis ICMP 3553.</title>
        <authorList>
            <person name="Visnovsky S."/>
            <person name="Lu A."/>
            <person name="Panda P."/>
            <person name="Pitman A."/>
        </authorList>
    </citation>
    <scope>NUCLEOTIDE SEQUENCE [LARGE SCALE GENOMIC DNA]</scope>
    <source>
        <strain evidence="7 8">ICMP 3553</strain>
    </source>
</reference>
<evidence type="ECO:0000313" key="8">
    <source>
        <dbReference type="Proteomes" id="UP000077563"/>
    </source>
</evidence>
<dbReference type="Proteomes" id="UP000077563">
    <property type="component" value="Unassembled WGS sequence"/>
</dbReference>
<evidence type="ECO:0000256" key="2">
    <source>
        <dbReference type="ARBA" id="ARBA00007749"/>
    </source>
</evidence>
<evidence type="ECO:0000256" key="3">
    <source>
        <dbReference type="ARBA" id="ARBA00022723"/>
    </source>
</evidence>
<keyword evidence="4 7" id="KW-0378">Hydrolase</keyword>
<comment type="similarity">
    <text evidence="2">Belongs to the metallo-beta-lactamase superfamily.</text>
</comment>
<proteinExistence type="inferred from homology"/>
<dbReference type="SMART" id="SM00849">
    <property type="entry name" value="Lactamase_B"/>
    <property type="match status" value="1"/>
</dbReference>
<dbReference type="CDD" id="cd07729">
    <property type="entry name" value="AHL_lactonase_MBL-fold"/>
    <property type="match status" value="1"/>
</dbReference>
<feature type="domain" description="Metallo-beta-lactamase" evidence="6">
    <location>
        <begin position="28"/>
        <end position="252"/>
    </location>
</feature>
<name>A0A9X5KYV3_PSEMA</name>
<dbReference type="AlphaFoldDB" id="A0A9X5KYV3"/>
<keyword evidence="5" id="KW-0862">Zinc</keyword>
<organism evidence="7 8">
    <name type="scientific">Pseudomonas marginalis</name>
    <name type="common">Pseudomonas panacis</name>
    <dbReference type="NCBI Taxonomy" id="298"/>
    <lineage>
        <taxon>Bacteria</taxon>
        <taxon>Pseudomonadati</taxon>
        <taxon>Pseudomonadota</taxon>
        <taxon>Gammaproteobacteria</taxon>
        <taxon>Pseudomonadales</taxon>
        <taxon>Pseudomonadaceae</taxon>
        <taxon>Pseudomonas</taxon>
    </lineage>
</organism>
<evidence type="ECO:0000313" key="7">
    <source>
        <dbReference type="EMBL" id="OAJ50478.1"/>
    </source>
</evidence>
<dbReference type="GO" id="GO:0016787">
    <property type="term" value="F:hydrolase activity"/>
    <property type="evidence" value="ECO:0007669"/>
    <property type="project" value="UniProtKB-KW"/>
</dbReference>
<evidence type="ECO:0000256" key="5">
    <source>
        <dbReference type="ARBA" id="ARBA00022833"/>
    </source>
</evidence>
<gene>
    <name evidence="7" type="ORF">AO064_04885</name>
</gene>
<dbReference type="EMBL" id="LKEG01000025">
    <property type="protein sequence ID" value="OAJ50478.1"/>
    <property type="molecule type" value="Genomic_DNA"/>
</dbReference>
<evidence type="ECO:0000256" key="4">
    <source>
        <dbReference type="ARBA" id="ARBA00022801"/>
    </source>
</evidence>
<dbReference type="PANTHER" id="PTHR42978">
    <property type="entry name" value="QUORUM-QUENCHING LACTONASE YTNP-RELATED-RELATED"/>
    <property type="match status" value="1"/>
</dbReference>
<dbReference type="InterPro" id="IPR051013">
    <property type="entry name" value="MBL_superfamily_lactonases"/>
</dbReference>
<dbReference type="SUPFAM" id="SSF56281">
    <property type="entry name" value="Metallo-hydrolase/oxidoreductase"/>
    <property type="match status" value="1"/>
</dbReference>
<comment type="caution">
    <text evidence="7">The sequence shown here is derived from an EMBL/GenBank/DDBJ whole genome shotgun (WGS) entry which is preliminary data.</text>
</comment>
<dbReference type="InterPro" id="IPR001279">
    <property type="entry name" value="Metallo-B-lactamas"/>
</dbReference>
<dbReference type="InterPro" id="IPR036866">
    <property type="entry name" value="RibonucZ/Hydroxyglut_hydro"/>
</dbReference>